<comment type="caution">
    <text evidence="2">The sequence shown here is derived from an EMBL/GenBank/DDBJ whole genome shotgun (WGS) entry which is preliminary data.</text>
</comment>
<reference evidence="2 3" key="1">
    <citation type="submission" date="2016-03" db="EMBL/GenBank/DDBJ databases">
        <title>Acinetobacter genomospecies 28 strain ANC 4149.</title>
        <authorList>
            <person name="Radolfova-Krizova L."/>
            <person name="Nemec A."/>
        </authorList>
    </citation>
    <scope>NUCLEOTIDE SEQUENCE [LARGE SCALE GENOMIC DNA]</scope>
    <source>
        <strain evidence="2 3">ANC 4149</strain>
    </source>
</reference>
<dbReference type="InterPro" id="IPR039422">
    <property type="entry name" value="MarR/SlyA-like"/>
</dbReference>
<dbReference type="OrthoDB" id="117723at2"/>
<dbReference type="InterPro" id="IPR036390">
    <property type="entry name" value="WH_DNA-bd_sf"/>
</dbReference>
<dbReference type="InterPro" id="IPR000835">
    <property type="entry name" value="HTH_MarR-typ"/>
</dbReference>
<dbReference type="Proteomes" id="UP000076276">
    <property type="component" value="Unassembled WGS sequence"/>
</dbReference>
<dbReference type="EMBL" id="LUAW01000014">
    <property type="protein sequence ID" value="KYQ72663.1"/>
    <property type="molecule type" value="Genomic_DNA"/>
</dbReference>
<dbReference type="GO" id="GO:0006950">
    <property type="term" value="P:response to stress"/>
    <property type="evidence" value="ECO:0007669"/>
    <property type="project" value="TreeGrafter"/>
</dbReference>
<evidence type="ECO:0000313" key="2">
    <source>
        <dbReference type="EMBL" id="KYQ72663.1"/>
    </source>
</evidence>
<dbReference type="Pfam" id="PF12802">
    <property type="entry name" value="MarR_2"/>
    <property type="match status" value="1"/>
</dbReference>
<proteinExistence type="predicted"/>
<accession>A0A151Y3Q1</accession>
<dbReference type="InterPro" id="IPR036388">
    <property type="entry name" value="WH-like_DNA-bd_sf"/>
</dbReference>
<evidence type="ECO:0000313" key="3">
    <source>
        <dbReference type="Proteomes" id="UP000076276"/>
    </source>
</evidence>
<dbReference type="STRING" id="1806892.AZH43_09280"/>
<dbReference type="SMART" id="SM00347">
    <property type="entry name" value="HTH_MARR"/>
    <property type="match status" value="1"/>
</dbReference>
<keyword evidence="3" id="KW-1185">Reference proteome</keyword>
<dbReference type="RefSeq" id="WP_067667597.1">
    <property type="nucleotide sequence ID" value="NZ_CBCSIK010000001.1"/>
</dbReference>
<evidence type="ECO:0000259" key="1">
    <source>
        <dbReference type="PROSITE" id="PS50995"/>
    </source>
</evidence>
<name>A0A151Y3Q1_9GAMM</name>
<dbReference type="PANTHER" id="PTHR33164">
    <property type="entry name" value="TRANSCRIPTIONAL REGULATOR, MARR FAMILY"/>
    <property type="match status" value="1"/>
</dbReference>
<dbReference type="AlphaFoldDB" id="A0A151Y3Q1"/>
<dbReference type="PROSITE" id="PS50995">
    <property type="entry name" value="HTH_MARR_2"/>
    <property type="match status" value="1"/>
</dbReference>
<dbReference type="GO" id="GO:0003700">
    <property type="term" value="F:DNA-binding transcription factor activity"/>
    <property type="evidence" value="ECO:0007669"/>
    <property type="project" value="InterPro"/>
</dbReference>
<dbReference type="SUPFAM" id="SSF46785">
    <property type="entry name" value="Winged helix' DNA-binding domain"/>
    <property type="match status" value="1"/>
</dbReference>
<protein>
    <submittedName>
        <fullName evidence="2">MarR family transcriptional regulator</fullName>
    </submittedName>
</protein>
<gene>
    <name evidence="2" type="ORF">AZH43_09280</name>
</gene>
<sequence length="158" mass="17738">MMRSNTVDKKTEDGPRLSYTIARIDRVISKYLTEHLTDLDITLPQFTALSVLASKNNLSNAKLAERSFIKPQSANKILQDLLQQQWIDKTPDPTHGRRILLTVTESGLAKLAECNAVVEVLESKMLQGVDMNLAYLIRNNLDIMVNNLKQSKVEAASE</sequence>
<dbReference type="PANTHER" id="PTHR33164:SF43">
    <property type="entry name" value="HTH-TYPE TRANSCRIPTIONAL REPRESSOR YETL"/>
    <property type="match status" value="1"/>
</dbReference>
<feature type="domain" description="HTH marR-type" evidence="1">
    <location>
        <begin position="14"/>
        <end position="150"/>
    </location>
</feature>
<organism evidence="2 3">
    <name type="scientific">Acinetobacter pragensis</name>
    <dbReference type="NCBI Taxonomy" id="1806892"/>
    <lineage>
        <taxon>Bacteria</taxon>
        <taxon>Pseudomonadati</taxon>
        <taxon>Pseudomonadota</taxon>
        <taxon>Gammaproteobacteria</taxon>
        <taxon>Moraxellales</taxon>
        <taxon>Moraxellaceae</taxon>
        <taxon>Acinetobacter</taxon>
    </lineage>
</organism>
<dbReference type="Gene3D" id="1.10.10.10">
    <property type="entry name" value="Winged helix-like DNA-binding domain superfamily/Winged helix DNA-binding domain"/>
    <property type="match status" value="1"/>
</dbReference>